<feature type="compositionally biased region" description="Low complexity" evidence="1">
    <location>
        <begin position="282"/>
        <end position="294"/>
    </location>
</feature>
<keyword evidence="3" id="KW-1185">Reference proteome</keyword>
<feature type="region of interest" description="Disordered" evidence="1">
    <location>
        <begin position="257"/>
        <end position="294"/>
    </location>
</feature>
<accession>A0A5C3NGB1</accession>
<feature type="compositionally biased region" description="Polar residues" evidence="1">
    <location>
        <begin position="1"/>
        <end position="13"/>
    </location>
</feature>
<evidence type="ECO:0000313" key="3">
    <source>
        <dbReference type="Proteomes" id="UP000305948"/>
    </source>
</evidence>
<dbReference type="AlphaFoldDB" id="A0A5C3NGB1"/>
<proteinExistence type="predicted"/>
<feature type="region of interest" description="Disordered" evidence="1">
    <location>
        <begin position="1"/>
        <end position="132"/>
    </location>
</feature>
<feature type="compositionally biased region" description="Basic and acidic residues" evidence="1">
    <location>
        <begin position="17"/>
        <end position="31"/>
    </location>
</feature>
<protein>
    <submittedName>
        <fullName evidence="2">Uncharacterized protein</fullName>
    </submittedName>
</protein>
<name>A0A5C3NGB1_9AGAM</name>
<dbReference type="EMBL" id="ML213503">
    <property type="protein sequence ID" value="TFK56794.1"/>
    <property type="molecule type" value="Genomic_DNA"/>
</dbReference>
<feature type="compositionally biased region" description="Polar residues" evidence="1">
    <location>
        <begin position="112"/>
        <end position="121"/>
    </location>
</feature>
<dbReference type="Proteomes" id="UP000305948">
    <property type="component" value="Unassembled WGS sequence"/>
</dbReference>
<reference evidence="2 3" key="1">
    <citation type="journal article" date="2019" name="Nat. Ecol. Evol.">
        <title>Megaphylogeny resolves global patterns of mushroom evolution.</title>
        <authorList>
            <person name="Varga T."/>
            <person name="Krizsan K."/>
            <person name="Foldi C."/>
            <person name="Dima B."/>
            <person name="Sanchez-Garcia M."/>
            <person name="Sanchez-Ramirez S."/>
            <person name="Szollosi G.J."/>
            <person name="Szarkandi J.G."/>
            <person name="Papp V."/>
            <person name="Albert L."/>
            <person name="Andreopoulos W."/>
            <person name="Angelini C."/>
            <person name="Antonin V."/>
            <person name="Barry K.W."/>
            <person name="Bougher N.L."/>
            <person name="Buchanan P."/>
            <person name="Buyck B."/>
            <person name="Bense V."/>
            <person name="Catcheside P."/>
            <person name="Chovatia M."/>
            <person name="Cooper J."/>
            <person name="Damon W."/>
            <person name="Desjardin D."/>
            <person name="Finy P."/>
            <person name="Geml J."/>
            <person name="Haridas S."/>
            <person name="Hughes K."/>
            <person name="Justo A."/>
            <person name="Karasinski D."/>
            <person name="Kautmanova I."/>
            <person name="Kiss B."/>
            <person name="Kocsube S."/>
            <person name="Kotiranta H."/>
            <person name="LaButti K.M."/>
            <person name="Lechner B.E."/>
            <person name="Liimatainen K."/>
            <person name="Lipzen A."/>
            <person name="Lukacs Z."/>
            <person name="Mihaltcheva S."/>
            <person name="Morgado L.N."/>
            <person name="Niskanen T."/>
            <person name="Noordeloos M.E."/>
            <person name="Ohm R.A."/>
            <person name="Ortiz-Santana B."/>
            <person name="Ovrebo C."/>
            <person name="Racz N."/>
            <person name="Riley R."/>
            <person name="Savchenko A."/>
            <person name="Shiryaev A."/>
            <person name="Soop K."/>
            <person name="Spirin V."/>
            <person name="Szebenyi C."/>
            <person name="Tomsovsky M."/>
            <person name="Tulloss R.E."/>
            <person name="Uehling J."/>
            <person name="Grigoriev I.V."/>
            <person name="Vagvolgyi C."/>
            <person name="Papp T."/>
            <person name="Martin F.M."/>
            <person name="Miettinen O."/>
            <person name="Hibbett D.S."/>
            <person name="Nagy L.G."/>
        </authorList>
    </citation>
    <scope>NUCLEOTIDE SEQUENCE [LARGE SCALE GENOMIC DNA]</scope>
    <source>
        <strain evidence="2 3">OMC1185</strain>
    </source>
</reference>
<evidence type="ECO:0000256" key="1">
    <source>
        <dbReference type="SAM" id="MobiDB-lite"/>
    </source>
</evidence>
<gene>
    <name evidence="2" type="ORF">OE88DRAFT_1619782</name>
</gene>
<dbReference type="OrthoDB" id="3247214at2759"/>
<sequence length="294" mass="31658">MNGTFSKGKQSVFSILDRLKSPSSDTKREGGDNAPGAESSSEQEGEVVEDDDSSVMLYGPLIPSPDTDSVVELAQSEVLSLDDDEPGAAPAVGDGEQPVSGEPTQDSKRGWNWQQWPWNTSKGKDKSDEKKTHVEKKIWVPSKTKISLQVMWWGYRIYLPPPVLRVLGDQELAAAKRAAMFTAALKWICDHIPVSMLPFQLRPAAVLVKRLLPYVGYIGGFVAWSWGAIKSYDKGNGVVLTATWLLSVAIIPSTWEPNNPPTSPVPSPQAPGTAVPVPPQAPAAGPSTAPSTTT</sequence>
<evidence type="ECO:0000313" key="2">
    <source>
        <dbReference type="EMBL" id="TFK56794.1"/>
    </source>
</evidence>
<feature type="compositionally biased region" description="Acidic residues" evidence="1">
    <location>
        <begin position="41"/>
        <end position="53"/>
    </location>
</feature>
<organism evidence="2 3">
    <name type="scientific">Heliocybe sulcata</name>
    <dbReference type="NCBI Taxonomy" id="5364"/>
    <lineage>
        <taxon>Eukaryota</taxon>
        <taxon>Fungi</taxon>
        <taxon>Dikarya</taxon>
        <taxon>Basidiomycota</taxon>
        <taxon>Agaricomycotina</taxon>
        <taxon>Agaricomycetes</taxon>
        <taxon>Gloeophyllales</taxon>
        <taxon>Gloeophyllaceae</taxon>
        <taxon>Heliocybe</taxon>
    </lineage>
</organism>
<dbReference type="STRING" id="5364.A0A5C3NGB1"/>
<feature type="compositionally biased region" description="Basic and acidic residues" evidence="1">
    <location>
        <begin position="122"/>
        <end position="132"/>
    </location>
</feature>
<feature type="compositionally biased region" description="Pro residues" evidence="1">
    <location>
        <begin position="258"/>
        <end position="269"/>
    </location>
</feature>